<sequence length="324" mass="37331">MASRWFWRICFRRQSTACLGEMHMLFTYLMIIVLIFILIKAVIDFCKIIIFGRTRKKQELPKAFDRLQGKKNSNFRSQQKKGPFVQTTITNMMTILICFSIFFIGMVLFQNMFFALLLAASGLFYPKFNSKQAIKKRNEKLILQFREAILSLASSLKAGSSLQVAFKRCENDLTRELQFQKDKPMLEELEKINSDIQLGKSMNEVLLDFKNANDIEDIHQFVDAMLMTKSRGGNLADVIETTAESISDKILIQEEIKLATTQKRMEANVLTFTPVFVLVIIMLMNPEYMEPMYNNLIGTIAMFMAALMLIANFLIGRKITNINV</sequence>
<accession>A0A3R9Q086</accession>
<dbReference type="InterPro" id="IPR042094">
    <property type="entry name" value="T2SS_GspF_sf"/>
</dbReference>
<feature type="transmembrane region" description="Helical" evidence="6">
    <location>
        <begin position="25"/>
        <end position="50"/>
    </location>
</feature>
<keyword evidence="5 6" id="KW-0472">Membrane</keyword>
<dbReference type="OrthoDB" id="9803381at2"/>
<keyword evidence="4 6" id="KW-1133">Transmembrane helix</keyword>
<keyword evidence="2" id="KW-1003">Cell membrane</keyword>
<keyword evidence="3 6" id="KW-0812">Transmembrane</keyword>
<protein>
    <recommendedName>
        <fullName evidence="7">Type II secretion system protein GspF domain-containing protein</fullName>
    </recommendedName>
</protein>
<dbReference type="EMBL" id="RBVX01000031">
    <property type="protein sequence ID" value="RSL30828.1"/>
    <property type="molecule type" value="Genomic_DNA"/>
</dbReference>
<dbReference type="Gene3D" id="1.20.81.30">
    <property type="entry name" value="Type II secretion system (T2SS), domain F"/>
    <property type="match status" value="1"/>
</dbReference>
<feature type="transmembrane region" description="Helical" evidence="6">
    <location>
        <begin position="296"/>
        <end position="315"/>
    </location>
</feature>
<feature type="domain" description="Type II secretion system protein GspF" evidence="7">
    <location>
        <begin position="150"/>
        <end position="282"/>
    </location>
</feature>
<evidence type="ECO:0000256" key="6">
    <source>
        <dbReference type="SAM" id="Phobius"/>
    </source>
</evidence>
<gene>
    <name evidence="8" type="ORF">D7Z54_23845</name>
</gene>
<organism evidence="8 9">
    <name type="scientific">Salibacterium salarium</name>
    <dbReference type="NCBI Taxonomy" id="284579"/>
    <lineage>
        <taxon>Bacteria</taxon>
        <taxon>Bacillati</taxon>
        <taxon>Bacillota</taxon>
        <taxon>Bacilli</taxon>
        <taxon>Bacillales</taxon>
        <taxon>Bacillaceae</taxon>
    </lineage>
</organism>
<reference evidence="8 9" key="1">
    <citation type="submission" date="2018-10" db="EMBL/GenBank/DDBJ databases">
        <title>Draft genome sequence of Bacillus salarius IM0101, isolated from a hypersaline soil in Inner Mongolia, China.</title>
        <authorList>
            <person name="Yamprayoonswat W."/>
            <person name="Boonvisut S."/>
            <person name="Jumpathong W."/>
            <person name="Sittihan S."/>
            <person name="Ruangsuj P."/>
            <person name="Wanthongcharoen S."/>
            <person name="Thongpramul N."/>
            <person name="Pimmason S."/>
            <person name="Yu B."/>
            <person name="Yasawong M."/>
        </authorList>
    </citation>
    <scope>NUCLEOTIDE SEQUENCE [LARGE SCALE GENOMIC DNA]</scope>
    <source>
        <strain evidence="8 9">IM0101</strain>
    </source>
</reference>
<feature type="transmembrane region" description="Helical" evidence="6">
    <location>
        <begin position="112"/>
        <end position="128"/>
    </location>
</feature>
<feature type="transmembrane region" description="Helical" evidence="6">
    <location>
        <begin position="267"/>
        <end position="284"/>
    </location>
</feature>
<comment type="caution">
    <text evidence="8">The sequence shown here is derived from an EMBL/GenBank/DDBJ whole genome shotgun (WGS) entry which is preliminary data.</text>
</comment>
<evidence type="ECO:0000256" key="4">
    <source>
        <dbReference type="ARBA" id="ARBA00022989"/>
    </source>
</evidence>
<dbReference type="InterPro" id="IPR018076">
    <property type="entry name" value="T2SS_GspF_dom"/>
</dbReference>
<keyword evidence="9" id="KW-1185">Reference proteome</keyword>
<name>A0A3R9Q086_9BACI</name>
<feature type="transmembrane region" description="Helical" evidence="6">
    <location>
        <begin position="84"/>
        <end position="106"/>
    </location>
</feature>
<dbReference type="PANTHER" id="PTHR35007:SF1">
    <property type="entry name" value="PILUS ASSEMBLY PROTEIN"/>
    <property type="match status" value="1"/>
</dbReference>
<dbReference type="Proteomes" id="UP000275076">
    <property type="component" value="Unassembled WGS sequence"/>
</dbReference>
<evidence type="ECO:0000256" key="1">
    <source>
        <dbReference type="ARBA" id="ARBA00004651"/>
    </source>
</evidence>
<evidence type="ECO:0000256" key="3">
    <source>
        <dbReference type="ARBA" id="ARBA00022692"/>
    </source>
</evidence>
<evidence type="ECO:0000256" key="5">
    <source>
        <dbReference type="ARBA" id="ARBA00023136"/>
    </source>
</evidence>
<evidence type="ECO:0000313" key="9">
    <source>
        <dbReference type="Proteomes" id="UP000275076"/>
    </source>
</evidence>
<dbReference type="AlphaFoldDB" id="A0A3R9Q086"/>
<evidence type="ECO:0000259" key="7">
    <source>
        <dbReference type="Pfam" id="PF00482"/>
    </source>
</evidence>
<evidence type="ECO:0000313" key="8">
    <source>
        <dbReference type="EMBL" id="RSL30828.1"/>
    </source>
</evidence>
<dbReference type="Pfam" id="PF00482">
    <property type="entry name" value="T2SSF"/>
    <property type="match status" value="1"/>
</dbReference>
<dbReference type="GO" id="GO:0005886">
    <property type="term" value="C:plasma membrane"/>
    <property type="evidence" value="ECO:0007669"/>
    <property type="project" value="UniProtKB-SubCell"/>
</dbReference>
<proteinExistence type="predicted"/>
<dbReference type="PANTHER" id="PTHR35007">
    <property type="entry name" value="INTEGRAL MEMBRANE PROTEIN-RELATED"/>
    <property type="match status" value="1"/>
</dbReference>
<comment type="subcellular location">
    <subcellularLocation>
        <location evidence="1">Cell membrane</location>
        <topology evidence="1">Multi-pass membrane protein</topology>
    </subcellularLocation>
</comment>
<evidence type="ECO:0000256" key="2">
    <source>
        <dbReference type="ARBA" id="ARBA00022475"/>
    </source>
</evidence>